<evidence type="ECO:0000259" key="7">
    <source>
        <dbReference type="Pfam" id="PF04138"/>
    </source>
</evidence>
<gene>
    <name evidence="8" type="ORF">SAC06_02430</name>
</gene>
<feature type="domain" description="GtrA/DPMS transmembrane" evidence="7">
    <location>
        <begin position="12"/>
        <end position="134"/>
    </location>
</feature>
<dbReference type="GO" id="GO:0005886">
    <property type="term" value="C:plasma membrane"/>
    <property type="evidence" value="ECO:0007669"/>
    <property type="project" value="TreeGrafter"/>
</dbReference>
<dbReference type="PANTHER" id="PTHR38459:SF1">
    <property type="entry name" value="PROPHAGE BACTOPRENOL-LINKED GLUCOSE TRANSLOCASE HOMOLOG"/>
    <property type="match status" value="1"/>
</dbReference>
<protein>
    <submittedName>
        <fullName evidence="8">GtrA family protein</fullName>
    </submittedName>
</protein>
<evidence type="ECO:0000256" key="4">
    <source>
        <dbReference type="ARBA" id="ARBA00022989"/>
    </source>
</evidence>
<dbReference type="EMBL" id="CP138335">
    <property type="protein sequence ID" value="XBW08941.1"/>
    <property type="molecule type" value="Genomic_DNA"/>
</dbReference>
<organism evidence="8">
    <name type="scientific">Scrofimicrobium appendicitidis</name>
    <dbReference type="NCBI Taxonomy" id="3079930"/>
    <lineage>
        <taxon>Bacteria</taxon>
        <taxon>Bacillati</taxon>
        <taxon>Actinomycetota</taxon>
        <taxon>Actinomycetes</taxon>
        <taxon>Actinomycetales</taxon>
        <taxon>Actinomycetaceae</taxon>
        <taxon>Scrofimicrobium</taxon>
    </lineage>
</organism>
<sequence length="144" mass="15981">MKVPPRLVELTQFGTVGALAWVVDFAVFNLVRAALPLQFVLAAKVAAVLVAACFSWMLNRLWTFRSRATDRPGRELLIFLVVNALGLTPPLLCLWVSHYLLGWTSVWADNISANVVGLALGTVLRYFGYRYLVFSQPATAPTDR</sequence>
<accession>A0AAU7VBQ6</accession>
<feature type="transmembrane region" description="Helical" evidence="6">
    <location>
        <begin position="37"/>
        <end position="56"/>
    </location>
</feature>
<reference evidence="8" key="1">
    <citation type="submission" date="2023-11" db="EMBL/GenBank/DDBJ databases">
        <title>Scrofimicrobium hongkongense sp. nov., isolated from a patient with peritonitis.</title>
        <authorList>
            <person name="Lao H.Y."/>
            <person name="Wong A.Y.P."/>
            <person name="Ng T.L."/>
            <person name="Wong R.Y.L."/>
            <person name="Yau M.C.Y."/>
            <person name="Lam J.Y.W."/>
            <person name="Siu G.K.H."/>
        </authorList>
    </citation>
    <scope>NUCLEOTIDE SEQUENCE</scope>
    <source>
        <strain evidence="8">R131</strain>
    </source>
</reference>
<dbReference type="Pfam" id="PF04138">
    <property type="entry name" value="GtrA_DPMS_TM"/>
    <property type="match status" value="1"/>
</dbReference>
<dbReference type="InterPro" id="IPR051401">
    <property type="entry name" value="GtrA_CellWall_Glycosyl"/>
</dbReference>
<comment type="subcellular location">
    <subcellularLocation>
        <location evidence="1">Membrane</location>
        <topology evidence="1">Multi-pass membrane protein</topology>
    </subcellularLocation>
</comment>
<evidence type="ECO:0000256" key="2">
    <source>
        <dbReference type="ARBA" id="ARBA00009399"/>
    </source>
</evidence>
<name>A0AAU7VBQ6_9ACTO</name>
<evidence type="ECO:0000256" key="1">
    <source>
        <dbReference type="ARBA" id="ARBA00004141"/>
    </source>
</evidence>
<feature type="transmembrane region" description="Helical" evidence="6">
    <location>
        <begin position="76"/>
        <end position="101"/>
    </location>
</feature>
<dbReference type="PANTHER" id="PTHR38459">
    <property type="entry name" value="PROPHAGE BACTOPRENOL-LINKED GLUCOSE TRANSLOCASE HOMOLOG"/>
    <property type="match status" value="1"/>
</dbReference>
<feature type="transmembrane region" description="Helical" evidence="6">
    <location>
        <begin position="12"/>
        <end position="31"/>
    </location>
</feature>
<keyword evidence="3 6" id="KW-0812">Transmembrane</keyword>
<evidence type="ECO:0000256" key="5">
    <source>
        <dbReference type="ARBA" id="ARBA00023136"/>
    </source>
</evidence>
<keyword evidence="4 6" id="KW-1133">Transmembrane helix</keyword>
<evidence type="ECO:0000256" key="3">
    <source>
        <dbReference type="ARBA" id="ARBA00022692"/>
    </source>
</evidence>
<dbReference type="RefSeq" id="WP_350259142.1">
    <property type="nucleotide sequence ID" value="NZ_CP138335.1"/>
</dbReference>
<evidence type="ECO:0000256" key="6">
    <source>
        <dbReference type="SAM" id="Phobius"/>
    </source>
</evidence>
<dbReference type="InterPro" id="IPR007267">
    <property type="entry name" value="GtrA_DPMS_TM"/>
</dbReference>
<evidence type="ECO:0000313" key="8">
    <source>
        <dbReference type="EMBL" id="XBW08941.1"/>
    </source>
</evidence>
<feature type="transmembrane region" description="Helical" evidence="6">
    <location>
        <begin position="107"/>
        <end position="127"/>
    </location>
</feature>
<comment type="similarity">
    <text evidence="2">Belongs to the GtrA family.</text>
</comment>
<keyword evidence="5 6" id="KW-0472">Membrane</keyword>
<proteinExistence type="inferred from homology"/>
<dbReference type="KEGG" id="sapp:SAC06_02430"/>
<dbReference type="GO" id="GO:0000271">
    <property type="term" value="P:polysaccharide biosynthetic process"/>
    <property type="evidence" value="ECO:0007669"/>
    <property type="project" value="InterPro"/>
</dbReference>
<dbReference type="AlphaFoldDB" id="A0AAU7VBQ6"/>